<dbReference type="OrthoDB" id="3238356at2"/>
<evidence type="ECO:0000313" key="4">
    <source>
        <dbReference type="Proteomes" id="UP000030625"/>
    </source>
</evidence>
<dbReference type="PANTHER" id="PTHR34989:SF1">
    <property type="entry name" value="PROTEIN HDED"/>
    <property type="match status" value="1"/>
</dbReference>
<dbReference type="GO" id="GO:0005886">
    <property type="term" value="C:plasma membrane"/>
    <property type="evidence" value="ECO:0007669"/>
    <property type="project" value="TreeGrafter"/>
</dbReference>
<feature type="transmembrane region" description="Helical" evidence="2">
    <location>
        <begin position="221"/>
        <end position="242"/>
    </location>
</feature>
<feature type="transmembrane region" description="Helical" evidence="2">
    <location>
        <begin position="164"/>
        <end position="188"/>
    </location>
</feature>
<organism evidence="3 4">
    <name type="scientific">Bifidobacterium catenulatum PV20-2</name>
    <dbReference type="NCBI Taxonomy" id="1447716"/>
    <lineage>
        <taxon>Bacteria</taxon>
        <taxon>Bacillati</taxon>
        <taxon>Actinomycetota</taxon>
        <taxon>Actinomycetes</taxon>
        <taxon>Bifidobacteriales</taxon>
        <taxon>Bifidobacteriaceae</taxon>
        <taxon>Bifidobacterium</taxon>
    </lineage>
</organism>
<feature type="transmembrane region" description="Helical" evidence="2">
    <location>
        <begin position="138"/>
        <end position="158"/>
    </location>
</feature>
<dbReference type="PANTHER" id="PTHR34989">
    <property type="entry name" value="PROTEIN HDED"/>
    <property type="match status" value="1"/>
</dbReference>
<evidence type="ECO:0000313" key="3">
    <source>
        <dbReference type="EMBL" id="AIZ15325.1"/>
    </source>
</evidence>
<sequence>MSDAMNNPYANDPNTNNPNQNGSNGQQPQGQPEYGAYAPNQQSQGQQQSGNPNNSGNSGNPYQNEPQTPRYFGGPYANQNPNQNGFFYASYSTGQPYGQQYGQQNRQPGTGNWQPISPFKLAEEWLPKKAKNAIRGTYAILGIAAIILGLALLIWPGATLKVAAIALGAYFVVSGVVRIVTAIVELGLPGGWRVLDILIGLMLSVGGVVMLKNAALSGATLAVLVTMVVGLGWMLEGVMALVESWRMPSSAWAVIYALLSIVAGFIVLFSPISSTTWLILFGGCALVVIGIVAIVRAFTFGKPNRK</sequence>
<evidence type="ECO:0008006" key="5">
    <source>
        <dbReference type="Google" id="ProtNLM"/>
    </source>
</evidence>
<keyword evidence="2" id="KW-0812">Transmembrane</keyword>
<evidence type="ECO:0000256" key="1">
    <source>
        <dbReference type="SAM" id="MobiDB-lite"/>
    </source>
</evidence>
<reference evidence="3 4" key="1">
    <citation type="journal article" date="2015" name="Genome Announc.">
        <title>Complete and Assembled Genome Sequence of Bifidobacterium kashiwanohense PV20-2, Isolated from the Feces of an Anemic Kenyan Infant.</title>
        <authorList>
            <person name="Vazquez-Gutierrez P."/>
            <person name="Lacroix C."/>
            <person name="Chassard C."/>
            <person name="Klumpp J."/>
            <person name="Jans C."/>
            <person name="Stevens M.J."/>
        </authorList>
    </citation>
    <scope>NUCLEOTIDE SEQUENCE [LARGE SCALE GENOMIC DNA]</scope>
    <source>
        <strain evidence="3 4">PV20-2</strain>
    </source>
</reference>
<name>A0A0A7I7W3_9BIFI</name>
<feature type="transmembrane region" description="Helical" evidence="2">
    <location>
        <begin position="195"/>
        <end position="215"/>
    </location>
</feature>
<dbReference type="AlphaFoldDB" id="A0A0A7I7W3"/>
<dbReference type="STRING" id="1447716.AH68_10105"/>
<protein>
    <recommendedName>
        <fullName evidence="5">Repeated domains containing protein</fullName>
    </recommendedName>
</protein>
<feature type="region of interest" description="Disordered" evidence="1">
    <location>
        <begin position="1"/>
        <end position="77"/>
    </location>
</feature>
<feature type="transmembrane region" description="Helical" evidence="2">
    <location>
        <begin position="278"/>
        <end position="298"/>
    </location>
</feature>
<gene>
    <name evidence="3" type="ORF">AH68_10105</name>
</gene>
<dbReference type="EMBL" id="CP007456">
    <property type="protein sequence ID" value="AIZ15325.1"/>
    <property type="molecule type" value="Genomic_DNA"/>
</dbReference>
<dbReference type="InterPro" id="IPR005325">
    <property type="entry name" value="DUF308_memb"/>
</dbReference>
<proteinExistence type="predicted"/>
<dbReference type="HOGENOM" id="CLU_945484_0_0_11"/>
<dbReference type="Pfam" id="PF03729">
    <property type="entry name" value="DUF308"/>
    <property type="match status" value="2"/>
</dbReference>
<feature type="transmembrane region" description="Helical" evidence="2">
    <location>
        <begin position="254"/>
        <end position="272"/>
    </location>
</feature>
<accession>A0A0A7I7W3</accession>
<dbReference type="InterPro" id="IPR052712">
    <property type="entry name" value="Acid_resist_chaperone_HdeD"/>
</dbReference>
<dbReference type="KEGG" id="bka:AH68_10105"/>
<evidence type="ECO:0000256" key="2">
    <source>
        <dbReference type="SAM" id="Phobius"/>
    </source>
</evidence>
<keyword evidence="2" id="KW-0472">Membrane</keyword>
<feature type="compositionally biased region" description="Low complexity" evidence="1">
    <location>
        <begin position="39"/>
        <end position="64"/>
    </location>
</feature>
<feature type="compositionally biased region" description="Low complexity" evidence="1">
    <location>
        <begin position="1"/>
        <end position="32"/>
    </location>
</feature>
<keyword evidence="2" id="KW-1133">Transmembrane helix</keyword>
<dbReference type="Proteomes" id="UP000030625">
    <property type="component" value="Chromosome"/>
</dbReference>